<comment type="caution">
    <text evidence="14">The sequence shown here is derived from an EMBL/GenBank/DDBJ whole genome shotgun (WGS) entry which is preliminary data.</text>
</comment>
<evidence type="ECO:0000313" key="14">
    <source>
        <dbReference type="EMBL" id="KZM35837.1"/>
    </source>
</evidence>
<dbReference type="RefSeq" id="WP_082848865.1">
    <property type="nucleotide sequence ID" value="NZ_LRIE01000065.1"/>
</dbReference>
<dbReference type="PANTHER" id="PTHR43141:SF5">
    <property type="entry name" value="CYTOCHROME BD-I UBIQUINOL OXIDASE SUBUNIT 2"/>
    <property type="match status" value="1"/>
</dbReference>
<evidence type="ECO:0000313" key="15">
    <source>
        <dbReference type="Proteomes" id="UP000076447"/>
    </source>
</evidence>
<evidence type="ECO:0000256" key="2">
    <source>
        <dbReference type="ARBA" id="ARBA00007543"/>
    </source>
</evidence>
<feature type="transmembrane region" description="Helical" evidence="13">
    <location>
        <begin position="228"/>
        <end position="247"/>
    </location>
</feature>
<dbReference type="OrthoDB" id="9776710at2"/>
<dbReference type="NCBIfam" id="TIGR00203">
    <property type="entry name" value="cydB"/>
    <property type="match status" value="1"/>
</dbReference>
<keyword evidence="4" id="KW-1003">Cell membrane</keyword>
<dbReference type="GO" id="GO:0070069">
    <property type="term" value="C:cytochrome complex"/>
    <property type="evidence" value="ECO:0007669"/>
    <property type="project" value="TreeGrafter"/>
</dbReference>
<evidence type="ECO:0000256" key="5">
    <source>
        <dbReference type="ARBA" id="ARBA00022617"/>
    </source>
</evidence>
<keyword evidence="14" id="KW-0560">Oxidoreductase</keyword>
<feature type="region of interest" description="Disordered" evidence="12">
    <location>
        <begin position="350"/>
        <end position="391"/>
    </location>
</feature>
<feature type="transmembrane region" description="Helical" evidence="13">
    <location>
        <begin position="6"/>
        <end position="29"/>
    </location>
</feature>
<evidence type="ECO:0000256" key="6">
    <source>
        <dbReference type="ARBA" id="ARBA00022692"/>
    </source>
</evidence>
<dbReference type="GO" id="GO:0009055">
    <property type="term" value="F:electron transfer activity"/>
    <property type="evidence" value="ECO:0007669"/>
    <property type="project" value="TreeGrafter"/>
</dbReference>
<evidence type="ECO:0000256" key="7">
    <source>
        <dbReference type="ARBA" id="ARBA00022723"/>
    </source>
</evidence>
<evidence type="ECO:0000256" key="12">
    <source>
        <dbReference type="SAM" id="MobiDB-lite"/>
    </source>
</evidence>
<keyword evidence="7" id="KW-0479">Metal-binding</keyword>
<dbReference type="Pfam" id="PF02322">
    <property type="entry name" value="Cyt_bd_oxida_II"/>
    <property type="match status" value="1"/>
</dbReference>
<dbReference type="PATRIC" id="fig|43678.3.peg.1610"/>
<feature type="transmembrane region" description="Helical" evidence="13">
    <location>
        <begin position="295"/>
        <end position="317"/>
    </location>
</feature>
<keyword evidence="8" id="KW-0249">Electron transport</keyword>
<dbReference type="Proteomes" id="UP000076447">
    <property type="component" value="Unassembled WGS sequence"/>
</dbReference>
<reference evidence="14 15" key="1">
    <citation type="submission" date="2016-01" db="EMBL/GenBank/DDBJ databases">
        <title>Genome sequence of Oerskovia enterophila VJag, an agar and cellulose degrading bacterium.</title>
        <authorList>
            <person name="Poehlein A."/>
            <person name="Jag V."/>
            <person name="Bengelsdorf F."/>
            <person name="Duerre P."/>
            <person name="Daniel R."/>
        </authorList>
    </citation>
    <scope>NUCLEOTIDE SEQUENCE [LARGE SCALE GENOMIC DNA]</scope>
    <source>
        <strain evidence="14 15">VJag</strain>
    </source>
</reference>
<dbReference type="EC" id="1.10.3.10" evidence="14"/>
<comment type="similarity">
    <text evidence="2">Belongs to the cytochrome ubiquinol oxidase subunit 2 family.</text>
</comment>
<gene>
    <name evidence="14" type="primary">cydB</name>
    <name evidence="14" type="ORF">OJAG_15380</name>
</gene>
<dbReference type="GO" id="GO:0019646">
    <property type="term" value="P:aerobic electron transport chain"/>
    <property type="evidence" value="ECO:0007669"/>
    <property type="project" value="TreeGrafter"/>
</dbReference>
<keyword evidence="10" id="KW-0408">Iron</keyword>
<feature type="transmembrane region" description="Helical" evidence="13">
    <location>
        <begin position="80"/>
        <end position="104"/>
    </location>
</feature>
<dbReference type="PANTHER" id="PTHR43141">
    <property type="entry name" value="CYTOCHROME BD2 SUBUNIT II"/>
    <property type="match status" value="1"/>
</dbReference>
<evidence type="ECO:0000256" key="11">
    <source>
        <dbReference type="ARBA" id="ARBA00023136"/>
    </source>
</evidence>
<keyword evidence="3" id="KW-0813">Transport</keyword>
<organism evidence="14 15">
    <name type="scientific">Oerskovia enterophila</name>
    <dbReference type="NCBI Taxonomy" id="43678"/>
    <lineage>
        <taxon>Bacteria</taxon>
        <taxon>Bacillati</taxon>
        <taxon>Actinomycetota</taxon>
        <taxon>Actinomycetes</taxon>
        <taxon>Micrococcales</taxon>
        <taxon>Cellulomonadaceae</taxon>
        <taxon>Oerskovia</taxon>
    </lineage>
</organism>
<keyword evidence="6 13" id="KW-0812">Transmembrane</keyword>
<protein>
    <submittedName>
        <fullName evidence="14">Cytochrome bd-I ubiquinol oxidase subunit 2</fullName>
        <ecNumber evidence="14">1.10.3.10</ecNumber>
    </submittedName>
</protein>
<evidence type="ECO:0000256" key="9">
    <source>
        <dbReference type="ARBA" id="ARBA00022989"/>
    </source>
</evidence>
<comment type="subcellular location">
    <subcellularLocation>
        <location evidence="1">Cell membrane</location>
        <topology evidence="1">Multi-pass membrane protein</topology>
    </subcellularLocation>
</comment>
<keyword evidence="11 13" id="KW-0472">Membrane</keyword>
<feature type="transmembrane region" description="Helical" evidence="13">
    <location>
        <begin position="156"/>
        <end position="180"/>
    </location>
</feature>
<dbReference type="EMBL" id="LRIE01000065">
    <property type="protein sequence ID" value="KZM35837.1"/>
    <property type="molecule type" value="Genomic_DNA"/>
</dbReference>
<keyword evidence="5" id="KW-0349">Heme</keyword>
<accession>A0A161XGB0</accession>
<evidence type="ECO:0000256" key="4">
    <source>
        <dbReference type="ARBA" id="ARBA00022475"/>
    </source>
</evidence>
<dbReference type="STRING" id="43678.OJAG_15380"/>
<name>A0A161XGB0_9CELL</name>
<dbReference type="PIRSF" id="PIRSF000267">
    <property type="entry name" value="Cyt_oxidse_sub2"/>
    <property type="match status" value="1"/>
</dbReference>
<dbReference type="GO" id="GO:0016682">
    <property type="term" value="F:oxidoreductase activity, acting on diphenols and related substances as donors, oxygen as acceptor"/>
    <property type="evidence" value="ECO:0007669"/>
    <property type="project" value="TreeGrafter"/>
</dbReference>
<dbReference type="InterPro" id="IPR003317">
    <property type="entry name" value="Cyt-d_oxidase_su2"/>
</dbReference>
<sequence length="391" mass="42492">MELTILWFVLIAILWIGYLVLEGFDFGVGMLMPILSRNKDKAKQDTERRLIINTIGPVWDGNEVWLITAGGATFAAFPEWYATLFSGFYIPLLLILLALIVRGVAFEYRGKINDDRWRARCDQAIIFGSWIPAILWGVAFANLVRGVELDAAHQYVGGFWALLSPFALLGGLTTLVLFLLHGAVFIALKTDGEVRVKARRLAGYFSVAAVVVAGGWAVWAQVAYSVPWTWAAVVVAALALVGVVIANAKAREGWAFLFSALAILAATVLIFGSMYPDVMPAHDPANSLNIDNASSTQYTLTVMTWVAVILVPVVLLYQSWTYWVFRRRLSTKDIPPPIGLSLTKIKDAAFGGPSSGSARSLDLTPAEDEKDAGTGATSSGSRKRGTGDTSE</sequence>
<feature type="transmembrane region" description="Helical" evidence="13">
    <location>
        <begin position="124"/>
        <end position="144"/>
    </location>
</feature>
<evidence type="ECO:0000256" key="3">
    <source>
        <dbReference type="ARBA" id="ARBA00022448"/>
    </source>
</evidence>
<keyword evidence="9 13" id="KW-1133">Transmembrane helix</keyword>
<evidence type="ECO:0000256" key="13">
    <source>
        <dbReference type="SAM" id="Phobius"/>
    </source>
</evidence>
<dbReference type="GO" id="GO:0005886">
    <property type="term" value="C:plasma membrane"/>
    <property type="evidence" value="ECO:0007669"/>
    <property type="project" value="UniProtKB-SubCell"/>
</dbReference>
<dbReference type="GO" id="GO:0046872">
    <property type="term" value="F:metal ion binding"/>
    <property type="evidence" value="ECO:0007669"/>
    <property type="project" value="UniProtKB-KW"/>
</dbReference>
<dbReference type="AlphaFoldDB" id="A0A161XGB0"/>
<evidence type="ECO:0000256" key="8">
    <source>
        <dbReference type="ARBA" id="ARBA00022982"/>
    </source>
</evidence>
<feature type="transmembrane region" description="Helical" evidence="13">
    <location>
        <begin position="254"/>
        <end position="275"/>
    </location>
</feature>
<evidence type="ECO:0000256" key="1">
    <source>
        <dbReference type="ARBA" id="ARBA00004651"/>
    </source>
</evidence>
<proteinExistence type="inferred from homology"/>
<feature type="transmembrane region" description="Helical" evidence="13">
    <location>
        <begin position="201"/>
        <end position="222"/>
    </location>
</feature>
<evidence type="ECO:0000256" key="10">
    <source>
        <dbReference type="ARBA" id="ARBA00023004"/>
    </source>
</evidence>